<evidence type="ECO:0000313" key="5">
    <source>
        <dbReference type="EMBL" id="KAF8377791.1"/>
    </source>
</evidence>
<protein>
    <recommendedName>
        <fullName evidence="4">HTH La-type RNA-binding domain-containing protein</fullName>
    </recommendedName>
</protein>
<dbReference type="EMBL" id="JABCRI010000024">
    <property type="protein sequence ID" value="KAF8377791.1"/>
    <property type="molecule type" value="Genomic_DNA"/>
</dbReference>
<evidence type="ECO:0000313" key="6">
    <source>
        <dbReference type="Proteomes" id="UP000655225"/>
    </source>
</evidence>
<dbReference type="PROSITE" id="PS50961">
    <property type="entry name" value="HTH_LA"/>
    <property type="match status" value="1"/>
</dbReference>
<dbReference type="OMA" id="TQSPRDH"/>
<comment type="caution">
    <text evidence="5">The sequence shown here is derived from an EMBL/GenBank/DDBJ whole genome shotgun (WGS) entry which is preliminary data.</text>
</comment>
<keyword evidence="1 2" id="KW-0694">RNA-binding</keyword>
<sequence length="572" mass="62026">MATASDSATNIHSSRSFGFSNDGLESPRFRLRNLSPPPSNVRVEPEAIPAAPSSPSLSPAIVPPEQVSSSDCSPAKASSSPSPLSDNHAIEAQPESSDDHNRNMSQAKKPAWNKPLNGVDEVGPVMGAVSWPALSEATRPSPKSSPDSFKSDGSVSVSQEPVIASSPQIQSTYNANPNSTPKDVSLTRQKSIKRGGGVGVSVSGPANGGFSQPPLSRPPVVGMAQKNSGKQGRAIPDSSPRGHSHKSNNIETGSRGGFASQSHSGNNHPHHRNSFSRGSNGPHPRGDGYYHNINGSRRDQDNGNYEWNPHQNFYGGEFHMQQERYFPRYYIRPPLPFSTPYISPLPGQSFGNPMAFPDMVSPMYYDYVPSPPPEYLRGVPYITPALPPAAFFPPPNLQLRTLLVNQINFYFSNGNLISDTFLRENMDEQGWVPITLIAGFNKVRNMTNNIQLILDAVRTSTVVEVQGDKVRKRNEWMNWILPPSNQFSAISSPQSSGRSSYVMLTACMQNVSLEEMTSNQCTTRGHTDSHTEAILSRSSSGELNSQSEPSTDLGTGQVTVQAGDDQSVPTRN</sequence>
<dbReference type="GO" id="GO:0003723">
    <property type="term" value="F:RNA binding"/>
    <property type="evidence" value="ECO:0007669"/>
    <property type="project" value="UniProtKB-UniRule"/>
</dbReference>
<dbReference type="Gene3D" id="1.10.10.10">
    <property type="entry name" value="Winged helix-like DNA-binding domain superfamily/Winged helix DNA-binding domain"/>
    <property type="match status" value="1"/>
</dbReference>
<evidence type="ECO:0000259" key="4">
    <source>
        <dbReference type="PROSITE" id="PS50961"/>
    </source>
</evidence>
<dbReference type="SUPFAM" id="SSF46785">
    <property type="entry name" value="Winged helix' DNA-binding domain"/>
    <property type="match status" value="1"/>
</dbReference>
<dbReference type="InterPro" id="IPR036388">
    <property type="entry name" value="WH-like_DNA-bd_sf"/>
</dbReference>
<accession>A0A834YDH4</accession>
<feature type="compositionally biased region" description="Low complexity" evidence="3">
    <location>
        <begin position="46"/>
        <end position="86"/>
    </location>
</feature>
<dbReference type="InterPro" id="IPR006630">
    <property type="entry name" value="La_HTH"/>
</dbReference>
<feature type="compositionally biased region" description="Low complexity" evidence="3">
    <location>
        <begin position="140"/>
        <end position="156"/>
    </location>
</feature>
<dbReference type="AlphaFoldDB" id="A0A834YDH4"/>
<feature type="compositionally biased region" description="Polar residues" evidence="3">
    <location>
        <begin position="536"/>
        <end position="560"/>
    </location>
</feature>
<gene>
    <name evidence="5" type="ORF">HHK36_031176</name>
</gene>
<dbReference type="InterPro" id="IPR045180">
    <property type="entry name" value="La_dom_prot"/>
</dbReference>
<evidence type="ECO:0000256" key="2">
    <source>
        <dbReference type="PROSITE-ProRule" id="PRU00332"/>
    </source>
</evidence>
<evidence type="ECO:0000256" key="1">
    <source>
        <dbReference type="ARBA" id="ARBA00022884"/>
    </source>
</evidence>
<dbReference type="OrthoDB" id="340227at2759"/>
<proteinExistence type="predicted"/>
<reference evidence="5 6" key="1">
    <citation type="submission" date="2020-04" db="EMBL/GenBank/DDBJ databases">
        <title>Plant Genome Project.</title>
        <authorList>
            <person name="Zhang R.-G."/>
        </authorList>
    </citation>
    <scope>NUCLEOTIDE SEQUENCE [LARGE SCALE GENOMIC DNA]</scope>
    <source>
        <strain evidence="5">YNK0</strain>
        <tissue evidence="5">Leaf</tissue>
    </source>
</reference>
<dbReference type="InterPro" id="IPR036390">
    <property type="entry name" value="WH_DNA-bd_sf"/>
</dbReference>
<dbReference type="GO" id="GO:0005737">
    <property type="term" value="C:cytoplasm"/>
    <property type="evidence" value="ECO:0007669"/>
    <property type="project" value="UniProtKB-ARBA"/>
</dbReference>
<dbReference type="CDD" id="cd07323">
    <property type="entry name" value="LAM"/>
    <property type="match status" value="1"/>
</dbReference>
<dbReference type="PANTHER" id="PTHR22792:SF132">
    <property type="entry name" value="LA-RELATED PROTEIN 1"/>
    <property type="match status" value="1"/>
</dbReference>
<dbReference type="Proteomes" id="UP000655225">
    <property type="component" value="Unassembled WGS sequence"/>
</dbReference>
<dbReference type="SMART" id="SM00715">
    <property type="entry name" value="LA"/>
    <property type="match status" value="1"/>
</dbReference>
<name>A0A834YDH4_TETSI</name>
<organism evidence="5 6">
    <name type="scientific">Tetracentron sinense</name>
    <name type="common">Spur-leaf</name>
    <dbReference type="NCBI Taxonomy" id="13715"/>
    <lineage>
        <taxon>Eukaryota</taxon>
        <taxon>Viridiplantae</taxon>
        <taxon>Streptophyta</taxon>
        <taxon>Embryophyta</taxon>
        <taxon>Tracheophyta</taxon>
        <taxon>Spermatophyta</taxon>
        <taxon>Magnoliopsida</taxon>
        <taxon>Trochodendrales</taxon>
        <taxon>Trochodendraceae</taxon>
        <taxon>Tetracentron</taxon>
    </lineage>
</organism>
<dbReference type="FunFam" id="1.10.10.10:FF:000131">
    <property type="entry name" value="la-related protein 1B isoform X2"/>
    <property type="match status" value="1"/>
</dbReference>
<feature type="compositionally biased region" description="Polar residues" evidence="3">
    <location>
        <begin position="1"/>
        <end position="19"/>
    </location>
</feature>
<feature type="domain" description="HTH La-type RNA-binding" evidence="4">
    <location>
        <begin position="393"/>
        <end position="482"/>
    </location>
</feature>
<feature type="compositionally biased region" description="Polar residues" evidence="3">
    <location>
        <begin position="165"/>
        <end position="189"/>
    </location>
</feature>
<feature type="region of interest" description="Disordered" evidence="3">
    <location>
        <begin position="1"/>
        <end position="308"/>
    </location>
</feature>
<evidence type="ECO:0000256" key="3">
    <source>
        <dbReference type="SAM" id="MobiDB-lite"/>
    </source>
</evidence>
<keyword evidence="6" id="KW-1185">Reference proteome</keyword>
<dbReference type="PANTHER" id="PTHR22792">
    <property type="entry name" value="LUPUS LA PROTEIN-RELATED"/>
    <property type="match status" value="1"/>
</dbReference>
<dbReference type="Pfam" id="PF05383">
    <property type="entry name" value="La"/>
    <property type="match status" value="1"/>
</dbReference>
<feature type="region of interest" description="Disordered" evidence="3">
    <location>
        <begin position="518"/>
        <end position="572"/>
    </location>
</feature>